<reference evidence="3" key="1">
    <citation type="submission" date="2019-10" db="EMBL/GenBank/DDBJ databases">
        <title>Conservation and host-specific expression of non-tandemly repeated heterogenous ribosome RNA gene in arbuscular mycorrhizal fungi.</title>
        <authorList>
            <person name="Maeda T."/>
            <person name="Kobayashi Y."/>
            <person name="Nakagawa T."/>
            <person name="Ezawa T."/>
            <person name="Yamaguchi K."/>
            <person name="Bino T."/>
            <person name="Nishimoto Y."/>
            <person name="Shigenobu S."/>
            <person name="Kawaguchi M."/>
        </authorList>
    </citation>
    <scope>NUCLEOTIDE SEQUENCE</scope>
    <source>
        <strain evidence="3">HR1</strain>
    </source>
</reference>
<name>A0A8H3MII9_9GLOM</name>
<evidence type="ECO:0000313" key="3">
    <source>
        <dbReference type="EMBL" id="GET03455.1"/>
    </source>
</evidence>
<dbReference type="InterPro" id="IPR011333">
    <property type="entry name" value="SKP1/BTB/POZ_sf"/>
</dbReference>
<organism evidence="3 4">
    <name type="scientific">Rhizophagus clarus</name>
    <dbReference type="NCBI Taxonomy" id="94130"/>
    <lineage>
        <taxon>Eukaryota</taxon>
        <taxon>Fungi</taxon>
        <taxon>Fungi incertae sedis</taxon>
        <taxon>Mucoromycota</taxon>
        <taxon>Glomeromycotina</taxon>
        <taxon>Glomeromycetes</taxon>
        <taxon>Glomerales</taxon>
        <taxon>Glomeraceae</taxon>
        <taxon>Rhizophagus</taxon>
    </lineage>
</organism>
<dbReference type="AlphaFoldDB" id="A0A8H3MII9"/>
<feature type="domain" description="TLDc" evidence="2">
    <location>
        <begin position="454"/>
        <end position="626"/>
    </location>
</feature>
<dbReference type="PANTHER" id="PTHR45774">
    <property type="entry name" value="BTB/POZ DOMAIN-CONTAINING"/>
    <property type="match status" value="1"/>
</dbReference>
<dbReference type="PROSITE" id="PS50231">
    <property type="entry name" value="RICIN_B_LECTIN"/>
    <property type="match status" value="1"/>
</dbReference>
<dbReference type="Pfam" id="PF00651">
    <property type="entry name" value="BTB"/>
    <property type="match status" value="1"/>
</dbReference>
<dbReference type="InterPro" id="IPR006571">
    <property type="entry name" value="TLDc_dom"/>
</dbReference>
<dbReference type="Pfam" id="PF07534">
    <property type="entry name" value="TLD"/>
    <property type="match status" value="1"/>
</dbReference>
<dbReference type="OrthoDB" id="9895617at2759"/>
<dbReference type="Gene3D" id="3.30.710.10">
    <property type="entry name" value="Potassium Channel Kv1.1, Chain A"/>
    <property type="match status" value="1"/>
</dbReference>
<dbReference type="Pfam" id="PF00652">
    <property type="entry name" value="Ricin_B_lectin"/>
    <property type="match status" value="1"/>
</dbReference>
<dbReference type="SMART" id="SM00584">
    <property type="entry name" value="TLDc"/>
    <property type="match status" value="1"/>
</dbReference>
<evidence type="ECO:0000259" key="2">
    <source>
        <dbReference type="PROSITE" id="PS51886"/>
    </source>
</evidence>
<dbReference type="Gene3D" id="1.25.40.420">
    <property type="match status" value="1"/>
</dbReference>
<feature type="domain" description="BTB" evidence="1">
    <location>
        <begin position="178"/>
        <end position="251"/>
    </location>
</feature>
<dbReference type="PANTHER" id="PTHR45774:SF3">
    <property type="entry name" value="BTB (POZ) DOMAIN-CONTAINING 2B-RELATED"/>
    <property type="match status" value="1"/>
</dbReference>
<proteinExistence type="predicted"/>
<dbReference type="PROSITE" id="PS50097">
    <property type="entry name" value="BTB"/>
    <property type="match status" value="1"/>
</dbReference>
<dbReference type="PROSITE" id="PS51886">
    <property type="entry name" value="TLDC"/>
    <property type="match status" value="1"/>
</dbReference>
<dbReference type="CDD" id="cd18186">
    <property type="entry name" value="BTB_POZ_ZBTB_KLHL-like"/>
    <property type="match status" value="1"/>
</dbReference>
<dbReference type="SUPFAM" id="SSF50370">
    <property type="entry name" value="Ricin B-like lectins"/>
    <property type="match status" value="1"/>
</dbReference>
<dbReference type="Gene3D" id="2.80.10.50">
    <property type="match status" value="1"/>
</dbReference>
<dbReference type="SMART" id="SM00458">
    <property type="entry name" value="RICIN"/>
    <property type="match status" value="1"/>
</dbReference>
<evidence type="ECO:0000259" key="1">
    <source>
        <dbReference type="PROSITE" id="PS50097"/>
    </source>
</evidence>
<dbReference type="Proteomes" id="UP000615446">
    <property type="component" value="Unassembled WGS sequence"/>
</dbReference>
<evidence type="ECO:0000313" key="4">
    <source>
        <dbReference type="Proteomes" id="UP000615446"/>
    </source>
</evidence>
<protein>
    <submittedName>
        <fullName evidence="3">Carbohydrate-binding module family 13 protein</fullName>
    </submittedName>
</protein>
<dbReference type="SUPFAM" id="SSF54695">
    <property type="entry name" value="POZ domain"/>
    <property type="match status" value="1"/>
</dbReference>
<dbReference type="EMBL" id="BLAL01000324">
    <property type="protein sequence ID" value="GET03455.1"/>
    <property type="molecule type" value="Genomic_DNA"/>
</dbReference>
<gene>
    <name evidence="3" type="ORF">RCL2_002979600</name>
</gene>
<accession>A0A8H3MII9</accession>
<dbReference type="InterPro" id="IPR035992">
    <property type="entry name" value="Ricin_B-like_lectins"/>
</dbReference>
<dbReference type="SMART" id="SM00225">
    <property type="entry name" value="BTB"/>
    <property type="match status" value="1"/>
</dbReference>
<sequence length="630" mass="74380">MTNYYWIIAQHSGKVLEVENGNFHCWANIVQNTKKSELDPLVDAQLWYFDGGFIINKRSELVLDVCRWKFENYTKIIQYHKYIEPSNGQEWVYNYEDNIIILKFNRKFVLDVAEGKTDDNTPIILFEKHGGENQQFILQKWNDSLVIENAATNIIDNYRFLPKLSQNFLEILNDDEYYDINIEVGNDPRVKTFHAHMAILNYRSPYLRRKLSTNKKNNDGTLARIELPNILPEIFEIILRYIYGGRLSLKEYDITNIIELLVTANELNLQELITYIQSFLIENRADCIEQNLDLIYRTCFENDSFLDLQKYCKDLISNEPDKLFGSPNFTLIPEKLLISVIQHNNLQMSEIQVWEHVLKWGIAQNSGKLPSNIEDYSKEDFSTLKSTLQQCIPHIRFYNLTSKEFAEKVFPYKKVLPKELCKNLLLTLLNPDDRKGESKPRIPKNIESRDIDSNIITSQHVNIISKWVDRLETTDELTYPYEFKLLFRGSRDGFCPDKFHEICDLRSRTVTIVKVKDSNEILGGYNPLEWKSINRYSTTKDSFIFSFNNKDRNEDYILSRIKDYQYAIDNRSHYGPSFGNGDLIIWGLDINTFDNYCNVHKNSYEKSIRETEDRFFVEEYEVFRLMKIFS</sequence>
<dbReference type="InterPro" id="IPR000210">
    <property type="entry name" value="BTB/POZ_dom"/>
</dbReference>
<dbReference type="InterPro" id="IPR000772">
    <property type="entry name" value="Ricin_B_lectin"/>
</dbReference>
<comment type="caution">
    <text evidence="3">The sequence shown here is derived from an EMBL/GenBank/DDBJ whole genome shotgun (WGS) entry which is preliminary data.</text>
</comment>